<evidence type="ECO:0000256" key="3">
    <source>
        <dbReference type="ARBA" id="ARBA00022795"/>
    </source>
</evidence>
<dbReference type="Pfam" id="PF13861">
    <property type="entry name" value="FLgD_tudor"/>
    <property type="match status" value="1"/>
</dbReference>
<keyword evidence="8" id="KW-0969">Cilium</keyword>
<comment type="similarity">
    <text evidence="1 5">Belongs to the FlgD family.</text>
</comment>
<gene>
    <name evidence="8" type="primary">flgD</name>
    <name evidence="8" type="ORF">EHV23_02700</name>
</gene>
<dbReference type="EMBL" id="RRUE01000001">
    <property type="protein sequence ID" value="RRN45172.1"/>
    <property type="molecule type" value="Genomic_DNA"/>
</dbReference>
<dbReference type="RefSeq" id="WP_125094602.1">
    <property type="nucleotide sequence ID" value="NZ_RRUE01000001.1"/>
</dbReference>
<keyword evidence="8" id="KW-0282">Flagellum</keyword>
<sequence>MMLKSLTGVMSWPTAAKGEDTSKNYKTVDDDNTGGVTASAGLMDGVKNATANINDESTADGTEDRFLKLLVAQMRNQDPMNPMENAEVTSQLAQISTVRGIESMNRSMAAFTASAAQNTALASVSMIGKKVLAPGEKFEFDGSQKGDTRLGFELNAKASTARVDISNERGEIVYSHTLENLEAGAHSLAWDGKDANGRPVAAGMMRMSVTALDDRVAVESKTLVPVTVTGVAQTSTGAMLELDHAKPVSPAEARLII</sequence>
<dbReference type="AlphaFoldDB" id="A0A426FR49"/>
<accession>A0A426FR49</accession>
<evidence type="ECO:0000313" key="9">
    <source>
        <dbReference type="Proteomes" id="UP000270261"/>
    </source>
</evidence>
<comment type="function">
    <text evidence="4 5">Required for flagellar hook formation. May act as a scaffolding protein.</text>
</comment>
<evidence type="ECO:0000313" key="8">
    <source>
        <dbReference type="EMBL" id="RRN45172.1"/>
    </source>
</evidence>
<evidence type="ECO:0000259" key="7">
    <source>
        <dbReference type="Pfam" id="PF13861"/>
    </source>
</evidence>
<comment type="caution">
    <text evidence="8">The sequence shown here is derived from an EMBL/GenBank/DDBJ whole genome shotgun (WGS) entry which is preliminary data.</text>
</comment>
<reference evidence="8 9" key="1">
    <citation type="submission" date="2018-11" db="EMBL/GenBank/DDBJ databases">
        <title>Genome sequencing of Lautropia sp. KCOM 2505 (= ChDC F240).</title>
        <authorList>
            <person name="Kook J.-K."/>
            <person name="Park S.-N."/>
            <person name="Lim Y.K."/>
        </authorList>
    </citation>
    <scope>NUCLEOTIDE SEQUENCE [LARGE SCALE GENOMIC DNA]</scope>
    <source>
        <strain evidence="8 9">KCOM 2505</strain>
    </source>
</reference>
<dbReference type="Gene3D" id="2.30.30.910">
    <property type="match status" value="1"/>
</dbReference>
<evidence type="ECO:0000259" key="6">
    <source>
        <dbReference type="Pfam" id="PF13860"/>
    </source>
</evidence>
<dbReference type="InterPro" id="IPR025965">
    <property type="entry name" value="FlgD/Vpr_Ig-like"/>
</dbReference>
<keyword evidence="3 5" id="KW-1005">Bacterial flagellum biogenesis</keyword>
<proteinExistence type="inferred from homology"/>
<dbReference type="InterPro" id="IPR025963">
    <property type="entry name" value="FLgD_Tudor"/>
</dbReference>
<keyword evidence="9" id="KW-1185">Reference proteome</keyword>
<organism evidence="8 9">
    <name type="scientific">Lautropia dentalis</name>
    <dbReference type="NCBI Taxonomy" id="2490857"/>
    <lineage>
        <taxon>Bacteria</taxon>
        <taxon>Pseudomonadati</taxon>
        <taxon>Pseudomonadota</taxon>
        <taxon>Betaproteobacteria</taxon>
        <taxon>Burkholderiales</taxon>
        <taxon>Burkholderiaceae</taxon>
        <taxon>Lautropia</taxon>
    </lineage>
</organism>
<dbReference type="Pfam" id="PF03963">
    <property type="entry name" value="FlgD"/>
    <property type="match status" value="1"/>
</dbReference>
<feature type="domain" description="FlgD/Vpr Ig-like" evidence="6">
    <location>
        <begin position="144"/>
        <end position="212"/>
    </location>
</feature>
<evidence type="ECO:0000256" key="4">
    <source>
        <dbReference type="ARBA" id="ARBA00024746"/>
    </source>
</evidence>
<keyword evidence="8" id="KW-0966">Cell projection</keyword>
<feature type="domain" description="FlgD Tudor-like" evidence="7">
    <location>
        <begin position="119"/>
        <end position="248"/>
    </location>
</feature>
<evidence type="ECO:0000256" key="1">
    <source>
        <dbReference type="ARBA" id="ARBA00010577"/>
    </source>
</evidence>
<dbReference type="Gene3D" id="2.60.40.4070">
    <property type="match status" value="1"/>
</dbReference>
<dbReference type="InterPro" id="IPR005648">
    <property type="entry name" value="FlgD"/>
</dbReference>
<protein>
    <recommendedName>
        <fullName evidence="2 5">Basal-body rod modification protein FlgD</fullName>
    </recommendedName>
</protein>
<dbReference type="Pfam" id="PF13860">
    <property type="entry name" value="FlgD_ig"/>
    <property type="match status" value="1"/>
</dbReference>
<name>A0A426FR49_9BURK</name>
<evidence type="ECO:0000256" key="2">
    <source>
        <dbReference type="ARBA" id="ARBA00016013"/>
    </source>
</evidence>
<dbReference type="GO" id="GO:0044781">
    <property type="term" value="P:bacterial-type flagellum organization"/>
    <property type="evidence" value="ECO:0007669"/>
    <property type="project" value="UniProtKB-UniRule"/>
</dbReference>
<dbReference type="OrthoDB" id="9785233at2"/>
<evidence type="ECO:0000256" key="5">
    <source>
        <dbReference type="RuleBase" id="RU362076"/>
    </source>
</evidence>
<dbReference type="Proteomes" id="UP000270261">
    <property type="component" value="Unassembled WGS sequence"/>
</dbReference>